<dbReference type="GO" id="GO:0003871">
    <property type="term" value="F:5-methyltetrahydropteroyltriglutamate-homocysteine S-methyltransferase activity"/>
    <property type="evidence" value="ECO:0007669"/>
    <property type="project" value="UniProtKB-EC"/>
</dbReference>
<dbReference type="GO" id="GO:0032259">
    <property type="term" value="P:methylation"/>
    <property type="evidence" value="ECO:0007669"/>
    <property type="project" value="UniProtKB-KW"/>
</dbReference>
<dbReference type="GO" id="GO:0009086">
    <property type="term" value="P:methionine biosynthetic process"/>
    <property type="evidence" value="ECO:0007669"/>
    <property type="project" value="InterPro"/>
</dbReference>
<dbReference type="Proteomes" id="UP000733611">
    <property type="component" value="Unassembled WGS sequence"/>
</dbReference>
<dbReference type="EC" id="2.1.1.14" evidence="2"/>
<evidence type="ECO:0000313" key="2">
    <source>
        <dbReference type="EMBL" id="MBU3844592.1"/>
    </source>
</evidence>
<dbReference type="Pfam" id="PF01717">
    <property type="entry name" value="Meth_synt_2"/>
    <property type="match status" value="1"/>
</dbReference>
<reference evidence="2" key="1">
    <citation type="journal article" date="2021" name="PeerJ">
        <title>Extensive microbial diversity within the chicken gut microbiome revealed by metagenomics and culture.</title>
        <authorList>
            <person name="Gilroy R."/>
            <person name="Ravi A."/>
            <person name="Getino M."/>
            <person name="Pursley I."/>
            <person name="Horton D.L."/>
            <person name="Alikhan N.F."/>
            <person name="Baker D."/>
            <person name="Gharbi K."/>
            <person name="Hall N."/>
            <person name="Watson M."/>
            <person name="Adriaenssens E.M."/>
            <person name="Foster-Nyarko E."/>
            <person name="Jarju S."/>
            <person name="Secka A."/>
            <person name="Antonio M."/>
            <person name="Oren A."/>
            <person name="Chaudhuri R.R."/>
            <person name="La Ragione R."/>
            <person name="Hildebrand F."/>
            <person name="Pallen M.J."/>
        </authorList>
    </citation>
    <scope>NUCLEOTIDE SEQUENCE</scope>
    <source>
        <strain evidence="2">378</strain>
    </source>
</reference>
<dbReference type="GO" id="GO:0008270">
    <property type="term" value="F:zinc ion binding"/>
    <property type="evidence" value="ECO:0007669"/>
    <property type="project" value="InterPro"/>
</dbReference>
<name>A0A948TGW7_9GAMM</name>
<sequence length="378" mass="42200">MAFTVCNKAPFRADVVGSFLRPDKLKNARNLYRQGLLDAAGLKAVEDECIAELIEKEIKHGLRGITDGEFRRSWWHFDFMWGLGGIKRIETKEGSHFVGIDTRAESAAIEGKLSGKNHPFVEHFKFVKQFESKGTGLQARQTVPAPAQTLTALFNLRNSGEAQSASWRDFYTSEEELAEALGAAYREVFADLYAAGCRSIQLDDCAWAALCDPDAVIQKNIDVARLSELYLLANNACLKDKPEDLTICTHYCRGNYRSHYFSKGGYDAVADTLFAKENVDGFYLEYDDERSGSFEALKKIPENKKVVLGIITSKTPALENLQALEARVHEAAKFFPLDNLCVSPQCGFASTEEGNELTEAQQWAKVDLVVELAQRIWG</sequence>
<dbReference type="AlphaFoldDB" id="A0A948TGW7"/>
<dbReference type="InterPro" id="IPR002629">
    <property type="entry name" value="Met_Synth_C/arc"/>
</dbReference>
<proteinExistence type="predicted"/>
<keyword evidence="2" id="KW-0808">Transferase</keyword>
<gene>
    <name evidence="2" type="ORF">H9847_06975</name>
</gene>
<dbReference type="SUPFAM" id="SSF51726">
    <property type="entry name" value="UROD/MetE-like"/>
    <property type="match status" value="1"/>
</dbReference>
<comment type="caution">
    <text evidence="2">The sequence shown here is derived from an EMBL/GenBank/DDBJ whole genome shotgun (WGS) entry which is preliminary data.</text>
</comment>
<accession>A0A948TGW7</accession>
<keyword evidence="2" id="KW-0489">Methyltransferase</keyword>
<dbReference type="Gene3D" id="3.20.20.210">
    <property type="match status" value="1"/>
</dbReference>
<dbReference type="InterPro" id="IPR038071">
    <property type="entry name" value="UROD/MetE-like_sf"/>
</dbReference>
<dbReference type="PANTHER" id="PTHR43844:SF1">
    <property type="entry name" value="METHIONINE SYNTHASE"/>
    <property type="match status" value="1"/>
</dbReference>
<dbReference type="NCBIfam" id="NF005085">
    <property type="entry name" value="PRK06520.1"/>
    <property type="match status" value="1"/>
</dbReference>
<protein>
    <submittedName>
        <fullName evidence="2">5-methyltetrahydropteroyltriglutamate--homocysteine S-methyltransferase</fullName>
        <ecNumber evidence="2">2.1.1.14</ecNumber>
    </submittedName>
</protein>
<dbReference type="PANTHER" id="PTHR43844">
    <property type="entry name" value="METHIONINE SYNTHASE"/>
    <property type="match status" value="1"/>
</dbReference>
<reference evidence="2" key="2">
    <citation type="submission" date="2021-04" db="EMBL/GenBank/DDBJ databases">
        <authorList>
            <person name="Gilroy R."/>
        </authorList>
    </citation>
    <scope>NUCLEOTIDE SEQUENCE</scope>
    <source>
        <strain evidence="2">378</strain>
    </source>
</reference>
<evidence type="ECO:0000259" key="1">
    <source>
        <dbReference type="Pfam" id="PF01717"/>
    </source>
</evidence>
<organism evidence="2 3">
    <name type="scientific">Candidatus Anaerobiospirillum pullicola</name>
    <dbReference type="NCBI Taxonomy" id="2838451"/>
    <lineage>
        <taxon>Bacteria</taxon>
        <taxon>Pseudomonadati</taxon>
        <taxon>Pseudomonadota</taxon>
        <taxon>Gammaproteobacteria</taxon>
        <taxon>Aeromonadales</taxon>
        <taxon>Succinivibrionaceae</taxon>
        <taxon>Anaerobiospirillum</taxon>
    </lineage>
</organism>
<dbReference type="CDD" id="cd03311">
    <property type="entry name" value="CIMS_C_terminal_like"/>
    <property type="match status" value="1"/>
</dbReference>
<evidence type="ECO:0000313" key="3">
    <source>
        <dbReference type="Proteomes" id="UP000733611"/>
    </source>
</evidence>
<dbReference type="EMBL" id="JAHLFE010000140">
    <property type="protein sequence ID" value="MBU3844592.1"/>
    <property type="molecule type" value="Genomic_DNA"/>
</dbReference>
<feature type="domain" description="Cobalamin-independent methionine synthase MetE C-terminal/archaeal" evidence="1">
    <location>
        <begin position="174"/>
        <end position="353"/>
    </location>
</feature>